<accession>A0A383ULQ4</accession>
<dbReference type="Proteomes" id="UP000275772">
    <property type="component" value="Unassembled WGS sequence"/>
</dbReference>
<dbReference type="AlphaFoldDB" id="A0A383ULQ4"/>
<proteinExistence type="predicted"/>
<evidence type="ECO:0000313" key="2">
    <source>
        <dbReference type="Proteomes" id="UP000275772"/>
    </source>
</evidence>
<dbReference type="EMBL" id="UNSH01000023">
    <property type="protein sequence ID" value="SZF00719.1"/>
    <property type="molecule type" value="Genomic_DNA"/>
</dbReference>
<evidence type="ECO:0000313" key="1">
    <source>
        <dbReference type="EMBL" id="SZF00719.1"/>
    </source>
</evidence>
<sequence>MNPITSMSHSAHKLAFASDGRAESCTLLTTDRTRGTTCKQLPAFTHEHSSYTSTIEQSSPAIPRLVL</sequence>
<protein>
    <submittedName>
        <fullName evidence="1">Uncharacterized protein</fullName>
    </submittedName>
</protein>
<reference evidence="1 2" key="1">
    <citation type="submission" date="2017-11" db="EMBL/GenBank/DDBJ databases">
        <authorList>
            <person name="Kracher B."/>
        </authorList>
    </citation>
    <scope>NUCLEOTIDE SEQUENCE [LARGE SCALE GENOMIC DNA]</scope>
    <source>
        <strain evidence="1 2">RACE1</strain>
    </source>
</reference>
<dbReference type="VEuPathDB" id="FungiDB:BLGHR1_11463"/>
<name>A0A383ULQ4_BLUHO</name>
<gene>
    <name evidence="1" type="ORF">BLGHR1_11463</name>
</gene>
<organism evidence="1 2">
    <name type="scientific">Blumeria hordei</name>
    <name type="common">Barley powdery mildew</name>
    <name type="synonym">Blumeria graminis f. sp. hordei</name>
    <dbReference type="NCBI Taxonomy" id="2867405"/>
    <lineage>
        <taxon>Eukaryota</taxon>
        <taxon>Fungi</taxon>
        <taxon>Dikarya</taxon>
        <taxon>Ascomycota</taxon>
        <taxon>Pezizomycotina</taxon>
        <taxon>Leotiomycetes</taxon>
        <taxon>Erysiphales</taxon>
        <taxon>Erysiphaceae</taxon>
        <taxon>Blumeria</taxon>
    </lineage>
</organism>